<dbReference type="EMBL" id="BANU01000029">
    <property type="protein sequence ID" value="GAC62118.1"/>
    <property type="molecule type" value="Genomic_DNA"/>
</dbReference>
<evidence type="ECO:0000313" key="2">
    <source>
        <dbReference type="Proteomes" id="UP000035083"/>
    </source>
</evidence>
<sequence length="74" mass="8455">MNKLEKRLAAAEQHEFTVLGTNQVDGQITKLHVSVHGGNDNVVEGWISHDAYLKCRAKAIRRTRNSAEARDWRR</sequence>
<protein>
    <submittedName>
        <fullName evidence="1">Uncharacterized protein</fullName>
    </submittedName>
</protein>
<keyword evidence="2" id="KW-1185">Reference proteome</keyword>
<evidence type="ECO:0000313" key="1">
    <source>
        <dbReference type="EMBL" id="GAC62118.1"/>
    </source>
</evidence>
<reference evidence="1 2" key="1">
    <citation type="submission" date="2012-12" db="EMBL/GenBank/DDBJ databases">
        <title>Whole genome shotgun sequence of Gordonia sihwensis NBRC 108236.</title>
        <authorList>
            <person name="Yoshida I."/>
            <person name="Hosoyama A."/>
            <person name="Tsuchikane K."/>
            <person name="Ando Y."/>
            <person name="Baba S."/>
            <person name="Ohji S."/>
            <person name="Hamada M."/>
            <person name="Tamura T."/>
            <person name="Yamazoe A."/>
            <person name="Yamazaki S."/>
            <person name="Fujita N."/>
        </authorList>
    </citation>
    <scope>NUCLEOTIDE SEQUENCE [LARGE SCALE GENOMIC DNA]</scope>
    <source>
        <strain evidence="1 2">NBRC 108236</strain>
    </source>
</reference>
<name>L7LPZ1_9ACTN</name>
<gene>
    <name evidence="1" type="ORF">GSI01S_29_00060</name>
</gene>
<dbReference type="AlphaFoldDB" id="L7LPZ1"/>
<accession>L7LPZ1</accession>
<comment type="caution">
    <text evidence="1">The sequence shown here is derived from an EMBL/GenBank/DDBJ whole genome shotgun (WGS) entry which is preliminary data.</text>
</comment>
<organism evidence="1 2">
    <name type="scientific">Gordonia sihwensis NBRC 108236</name>
    <dbReference type="NCBI Taxonomy" id="1223544"/>
    <lineage>
        <taxon>Bacteria</taxon>
        <taxon>Bacillati</taxon>
        <taxon>Actinomycetota</taxon>
        <taxon>Actinomycetes</taxon>
        <taxon>Mycobacteriales</taxon>
        <taxon>Gordoniaceae</taxon>
        <taxon>Gordonia</taxon>
    </lineage>
</organism>
<dbReference type="Proteomes" id="UP000035083">
    <property type="component" value="Unassembled WGS sequence"/>
</dbReference>
<proteinExistence type="predicted"/>